<organism evidence="1 2">
    <name type="scientific">Avrilella dinanensis</name>
    <dbReference type="NCBI Taxonomy" id="2008672"/>
    <lineage>
        <taxon>Bacteria</taxon>
        <taxon>Pseudomonadati</taxon>
        <taxon>Bacteroidota</taxon>
        <taxon>Flavobacteriia</taxon>
        <taxon>Flavobacteriales</taxon>
        <taxon>Flavobacteriaceae</taxon>
        <taxon>Avrilella</taxon>
    </lineage>
</organism>
<keyword evidence="2" id="KW-1185">Reference proteome</keyword>
<dbReference type="EMBL" id="NIPO01000001">
    <property type="protein sequence ID" value="PJR04639.1"/>
    <property type="molecule type" value="Genomic_DNA"/>
</dbReference>
<accession>A0A2M9R712</accession>
<gene>
    <name evidence="1" type="ORF">CDL10_08885</name>
</gene>
<dbReference type="Proteomes" id="UP000231960">
    <property type="component" value="Unassembled WGS sequence"/>
</dbReference>
<sequence>MDRMRSSFELLFSANFNPSRRADYCVHSNTASCVLRHSKLKLVPQNYLLLQRAEKTSEVSFLCEFKMDIVIEQFANRMKKKKIRLQ</sequence>
<comment type="caution">
    <text evidence="1">The sequence shown here is derived from an EMBL/GenBank/DDBJ whole genome shotgun (WGS) entry which is preliminary data.</text>
</comment>
<protein>
    <submittedName>
        <fullName evidence="1">Uncharacterized protein</fullName>
    </submittedName>
</protein>
<name>A0A2M9R712_9FLAO</name>
<reference evidence="1 2" key="1">
    <citation type="submission" date="2017-06" db="EMBL/GenBank/DDBJ databases">
        <title>Description of Avrilella dinanensis gen. nov. sp. nov.</title>
        <authorList>
            <person name="Leyer C."/>
            <person name="Sassi M."/>
            <person name="Minet J."/>
            <person name="Kayal S."/>
            <person name="Cattoir V."/>
        </authorList>
    </citation>
    <scope>NUCLEOTIDE SEQUENCE [LARGE SCALE GENOMIC DNA]</scope>
    <source>
        <strain evidence="1 2">UR159</strain>
    </source>
</reference>
<proteinExistence type="predicted"/>
<evidence type="ECO:0000313" key="2">
    <source>
        <dbReference type="Proteomes" id="UP000231960"/>
    </source>
</evidence>
<evidence type="ECO:0000313" key="1">
    <source>
        <dbReference type="EMBL" id="PJR04639.1"/>
    </source>
</evidence>
<dbReference type="AlphaFoldDB" id="A0A2M9R712"/>